<evidence type="ECO:0000313" key="9">
    <source>
        <dbReference type="Proteomes" id="UP000593562"/>
    </source>
</evidence>
<dbReference type="SUPFAM" id="SSF101936">
    <property type="entry name" value="DNA-binding pseudobarrel domain"/>
    <property type="match status" value="2"/>
</dbReference>
<dbReference type="Proteomes" id="UP000593562">
    <property type="component" value="Unassembled WGS sequence"/>
</dbReference>
<dbReference type="SMART" id="SM01019">
    <property type="entry name" value="B3"/>
    <property type="match status" value="2"/>
</dbReference>
<gene>
    <name evidence="8" type="ORF">HS088_TW07G01248</name>
</gene>
<evidence type="ECO:0000256" key="2">
    <source>
        <dbReference type="ARBA" id="ARBA00023015"/>
    </source>
</evidence>
<dbReference type="PANTHER" id="PTHR31391:SF106">
    <property type="entry name" value="B3 DOMAIN-CONTAINING PROTEIN OS01G0723500"/>
    <property type="match status" value="1"/>
</dbReference>
<feature type="compositionally biased region" description="Basic and acidic residues" evidence="6">
    <location>
        <begin position="164"/>
        <end position="175"/>
    </location>
</feature>
<evidence type="ECO:0000256" key="5">
    <source>
        <dbReference type="ARBA" id="ARBA00023242"/>
    </source>
</evidence>
<feature type="domain" description="TF-B3" evidence="7">
    <location>
        <begin position="220"/>
        <end position="313"/>
    </location>
</feature>
<keyword evidence="4" id="KW-0804">Transcription</keyword>
<feature type="domain" description="TF-B3" evidence="7">
    <location>
        <begin position="1"/>
        <end position="78"/>
    </location>
</feature>
<protein>
    <submittedName>
        <fullName evidence="8">B3 domain-containing protein</fullName>
    </submittedName>
</protein>
<dbReference type="CDD" id="cd10017">
    <property type="entry name" value="B3_DNA"/>
    <property type="match status" value="2"/>
</dbReference>
<reference evidence="8 9" key="1">
    <citation type="journal article" date="2020" name="Nat. Commun.">
        <title>Genome of Tripterygium wilfordii and identification of cytochrome P450 involved in triptolide biosynthesis.</title>
        <authorList>
            <person name="Tu L."/>
            <person name="Su P."/>
            <person name="Zhang Z."/>
            <person name="Gao L."/>
            <person name="Wang J."/>
            <person name="Hu T."/>
            <person name="Zhou J."/>
            <person name="Zhang Y."/>
            <person name="Zhao Y."/>
            <person name="Liu Y."/>
            <person name="Song Y."/>
            <person name="Tong Y."/>
            <person name="Lu Y."/>
            <person name="Yang J."/>
            <person name="Xu C."/>
            <person name="Jia M."/>
            <person name="Peters R.J."/>
            <person name="Huang L."/>
            <person name="Gao W."/>
        </authorList>
    </citation>
    <scope>NUCLEOTIDE SEQUENCE [LARGE SCALE GENOMIC DNA]</scope>
    <source>
        <strain evidence="9">cv. XIE 37</strain>
        <tissue evidence="8">Leaf</tissue>
    </source>
</reference>
<dbReference type="InParanoid" id="A0A7J7DHX1"/>
<comment type="caution">
    <text evidence="8">The sequence shown here is derived from an EMBL/GenBank/DDBJ whole genome shotgun (WGS) entry which is preliminary data.</text>
</comment>
<comment type="subcellular location">
    <subcellularLocation>
        <location evidence="1">Nucleus</location>
    </subcellularLocation>
</comment>
<dbReference type="PANTHER" id="PTHR31391">
    <property type="entry name" value="B3 DOMAIN-CONTAINING PROTEIN OS11G0197600-RELATED"/>
    <property type="match status" value="1"/>
</dbReference>
<keyword evidence="9" id="KW-1185">Reference proteome</keyword>
<name>A0A7J7DHX1_TRIWF</name>
<feature type="compositionally biased region" description="Basic residues" evidence="6">
    <location>
        <begin position="97"/>
        <end position="111"/>
    </location>
</feature>
<feature type="compositionally biased region" description="Basic and acidic residues" evidence="6">
    <location>
        <begin position="138"/>
        <end position="149"/>
    </location>
</feature>
<organism evidence="8 9">
    <name type="scientific">Tripterygium wilfordii</name>
    <name type="common">Thunder God vine</name>
    <dbReference type="NCBI Taxonomy" id="458696"/>
    <lineage>
        <taxon>Eukaryota</taxon>
        <taxon>Viridiplantae</taxon>
        <taxon>Streptophyta</taxon>
        <taxon>Embryophyta</taxon>
        <taxon>Tracheophyta</taxon>
        <taxon>Spermatophyta</taxon>
        <taxon>Magnoliopsida</taxon>
        <taxon>eudicotyledons</taxon>
        <taxon>Gunneridae</taxon>
        <taxon>Pentapetalae</taxon>
        <taxon>rosids</taxon>
        <taxon>fabids</taxon>
        <taxon>Celastrales</taxon>
        <taxon>Celastraceae</taxon>
        <taxon>Tripterygium</taxon>
    </lineage>
</organism>
<evidence type="ECO:0000256" key="6">
    <source>
        <dbReference type="SAM" id="MobiDB-lite"/>
    </source>
</evidence>
<accession>A0A7J7DHX1</accession>
<dbReference type="InterPro" id="IPR003340">
    <property type="entry name" value="B3_DNA-bd"/>
</dbReference>
<dbReference type="InterPro" id="IPR015300">
    <property type="entry name" value="DNA-bd_pseudobarrel_sf"/>
</dbReference>
<dbReference type="Gene3D" id="2.40.330.10">
    <property type="entry name" value="DNA-binding pseudobarrel domain"/>
    <property type="match status" value="2"/>
</dbReference>
<evidence type="ECO:0000259" key="7">
    <source>
        <dbReference type="PROSITE" id="PS50863"/>
    </source>
</evidence>
<dbReference type="GO" id="GO:0005634">
    <property type="term" value="C:nucleus"/>
    <property type="evidence" value="ECO:0007669"/>
    <property type="project" value="UniProtKB-SubCell"/>
</dbReference>
<dbReference type="GO" id="GO:0003677">
    <property type="term" value="F:DNA binding"/>
    <property type="evidence" value="ECO:0007669"/>
    <property type="project" value="UniProtKB-KW"/>
</dbReference>
<evidence type="ECO:0000256" key="1">
    <source>
        <dbReference type="ARBA" id="ARBA00004123"/>
    </source>
</evidence>
<dbReference type="InterPro" id="IPR044837">
    <property type="entry name" value="REM16-like"/>
</dbReference>
<keyword evidence="5" id="KW-0539">Nucleus</keyword>
<sequence length="316" mass="35763">MIPPQFLKHISKELCGRATLQVSSGSSWIVEVLETNRGVFLQKGWQEFLKDNSVGNNEILHFRYDGDMCFYVKIFDRSGCERVDESSSRVDQESGHHNLKRPRGRGRRPRKYPVDAMNLPPSSSCGDDPGQESKGSNRKKEEKANHRETETEDSQFAIQGVESQHLKPKDKDAPERMTETVIMDSTTQEIDSGVISTESDRNVTGDDRAVKPFPCETLCFKSVMKRSNVETAFVLYIPTSFAKANLPSTESQITLRNMEGATWLVKHIVARKGHYFCGGWFGFVRDNELKVGEVCIFELVDTNTMEVLILPPNARH</sequence>
<dbReference type="PROSITE" id="PS50863">
    <property type="entry name" value="B3"/>
    <property type="match status" value="2"/>
</dbReference>
<keyword evidence="3" id="KW-0238">DNA-binding</keyword>
<feature type="compositionally biased region" description="Basic and acidic residues" evidence="6">
    <location>
        <begin position="84"/>
        <end position="96"/>
    </location>
</feature>
<keyword evidence="2" id="KW-0805">Transcription regulation</keyword>
<evidence type="ECO:0000256" key="3">
    <source>
        <dbReference type="ARBA" id="ARBA00023125"/>
    </source>
</evidence>
<dbReference type="AlphaFoldDB" id="A0A7J7DHX1"/>
<feature type="region of interest" description="Disordered" evidence="6">
    <location>
        <begin position="84"/>
        <end position="175"/>
    </location>
</feature>
<evidence type="ECO:0000313" key="8">
    <source>
        <dbReference type="EMBL" id="KAF5745656.1"/>
    </source>
</evidence>
<proteinExistence type="predicted"/>
<evidence type="ECO:0000256" key="4">
    <source>
        <dbReference type="ARBA" id="ARBA00023163"/>
    </source>
</evidence>
<dbReference type="Pfam" id="PF02362">
    <property type="entry name" value="B3"/>
    <property type="match status" value="2"/>
</dbReference>
<dbReference type="EMBL" id="JAAARO010000007">
    <property type="protein sequence ID" value="KAF5745656.1"/>
    <property type="molecule type" value="Genomic_DNA"/>
</dbReference>